<proteinExistence type="predicted"/>
<dbReference type="EMBL" id="JACGWL010000006">
    <property type="protein sequence ID" value="KAK4400844.1"/>
    <property type="molecule type" value="Genomic_DNA"/>
</dbReference>
<feature type="compositionally biased region" description="Basic and acidic residues" evidence="3">
    <location>
        <begin position="576"/>
        <end position="585"/>
    </location>
</feature>
<dbReference type="InterPro" id="IPR057670">
    <property type="entry name" value="SH3_retrovirus"/>
</dbReference>
<evidence type="ECO:0000313" key="6">
    <source>
        <dbReference type="Proteomes" id="UP001289374"/>
    </source>
</evidence>
<accession>A0AAE1WX27</accession>
<dbReference type="GO" id="GO:0004190">
    <property type="term" value="F:aspartic-type endopeptidase activity"/>
    <property type="evidence" value="ECO:0007669"/>
    <property type="project" value="UniProtKB-KW"/>
</dbReference>
<dbReference type="Pfam" id="PF13976">
    <property type="entry name" value="gag_pre-integrs"/>
    <property type="match status" value="1"/>
</dbReference>
<dbReference type="InterPro" id="IPR054722">
    <property type="entry name" value="PolX-like_BBD"/>
</dbReference>
<reference evidence="5" key="1">
    <citation type="submission" date="2020-06" db="EMBL/GenBank/DDBJ databases">
        <authorList>
            <person name="Li T."/>
            <person name="Hu X."/>
            <person name="Zhang T."/>
            <person name="Song X."/>
            <person name="Zhang H."/>
            <person name="Dai N."/>
            <person name="Sheng W."/>
            <person name="Hou X."/>
            <person name="Wei L."/>
        </authorList>
    </citation>
    <scope>NUCLEOTIDE SEQUENCE</scope>
    <source>
        <strain evidence="5">K16</strain>
        <tissue evidence="5">Leaf</tissue>
    </source>
</reference>
<evidence type="ECO:0000259" key="4">
    <source>
        <dbReference type="PROSITE" id="PS50158"/>
    </source>
</evidence>
<dbReference type="Pfam" id="PF14223">
    <property type="entry name" value="Retrotran_gag_2"/>
    <property type="match status" value="1"/>
</dbReference>
<keyword evidence="2" id="KW-0862">Zinc</keyword>
<dbReference type="PANTHER" id="PTHR11439:SF481">
    <property type="entry name" value="REVERSE TRANSCRIPTASE TY1_COPIA-TYPE DOMAIN-CONTAINING PROTEIN"/>
    <property type="match status" value="1"/>
</dbReference>
<feature type="domain" description="CCHC-type" evidence="4">
    <location>
        <begin position="244"/>
        <end position="259"/>
    </location>
</feature>
<dbReference type="Pfam" id="PF00098">
    <property type="entry name" value="zf-CCHC"/>
    <property type="match status" value="1"/>
</dbReference>
<evidence type="ECO:0000256" key="3">
    <source>
        <dbReference type="SAM" id="MobiDB-lite"/>
    </source>
</evidence>
<dbReference type="InterPro" id="IPR036875">
    <property type="entry name" value="Znf_CCHC_sf"/>
</dbReference>
<dbReference type="Proteomes" id="UP001289374">
    <property type="component" value="Unassembled WGS sequence"/>
</dbReference>
<keyword evidence="2" id="KW-0863">Zinc-finger</keyword>
<keyword evidence="1" id="KW-0645">Protease</keyword>
<evidence type="ECO:0000256" key="1">
    <source>
        <dbReference type="ARBA" id="ARBA00022750"/>
    </source>
</evidence>
<dbReference type="InterPro" id="IPR025724">
    <property type="entry name" value="GAG-pre-integrase_dom"/>
</dbReference>
<evidence type="ECO:0000256" key="2">
    <source>
        <dbReference type="PROSITE-ProRule" id="PRU00047"/>
    </source>
</evidence>
<keyword evidence="6" id="KW-1185">Reference proteome</keyword>
<evidence type="ECO:0000313" key="5">
    <source>
        <dbReference type="EMBL" id="KAK4400844.1"/>
    </source>
</evidence>
<dbReference type="SMART" id="SM00343">
    <property type="entry name" value="ZnF_C2HC"/>
    <property type="match status" value="1"/>
</dbReference>
<comment type="caution">
    <text evidence="5">The sequence shown here is derived from an EMBL/GenBank/DDBJ whole genome shotgun (WGS) entry which is preliminary data.</text>
</comment>
<dbReference type="Pfam" id="PF25597">
    <property type="entry name" value="SH3_retrovirus"/>
    <property type="match status" value="1"/>
</dbReference>
<keyword evidence="2" id="KW-0479">Metal-binding</keyword>
<dbReference type="PANTHER" id="PTHR11439">
    <property type="entry name" value="GAG-POL-RELATED RETROTRANSPOSON"/>
    <property type="match status" value="1"/>
</dbReference>
<feature type="region of interest" description="Disordered" evidence="3">
    <location>
        <begin position="563"/>
        <end position="589"/>
    </location>
</feature>
<name>A0AAE1WX27_9LAMI</name>
<organism evidence="5 6">
    <name type="scientific">Sesamum angolense</name>
    <dbReference type="NCBI Taxonomy" id="2727404"/>
    <lineage>
        <taxon>Eukaryota</taxon>
        <taxon>Viridiplantae</taxon>
        <taxon>Streptophyta</taxon>
        <taxon>Embryophyta</taxon>
        <taxon>Tracheophyta</taxon>
        <taxon>Spermatophyta</taxon>
        <taxon>Magnoliopsida</taxon>
        <taxon>eudicotyledons</taxon>
        <taxon>Gunneridae</taxon>
        <taxon>Pentapetalae</taxon>
        <taxon>asterids</taxon>
        <taxon>lamiids</taxon>
        <taxon>Lamiales</taxon>
        <taxon>Pedaliaceae</taxon>
        <taxon>Sesamum</taxon>
    </lineage>
</organism>
<keyword evidence="1" id="KW-0064">Aspartyl protease</keyword>
<dbReference type="GO" id="GO:0008270">
    <property type="term" value="F:zinc ion binding"/>
    <property type="evidence" value="ECO:0007669"/>
    <property type="project" value="UniProtKB-KW"/>
</dbReference>
<dbReference type="CDD" id="cd09272">
    <property type="entry name" value="RNase_HI_RT_Ty1"/>
    <property type="match status" value="1"/>
</dbReference>
<protein>
    <submittedName>
        <fullName evidence="5">Retrovirus-related Pol polyprotein from transposon RE1</fullName>
    </submittedName>
</protein>
<dbReference type="InterPro" id="IPR001878">
    <property type="entry name" value="Znf_CCHC"/>
</dbReference>
<reference evidence="5" key="2">
    <citation type="journal article" date="2024" name="Plant">
        <title>Genomic evolution and insights into agronomic trait innovations of Sesamum species.</title>
        <authorList>
            <person name="Miao H."/>
            <person name="Wang L."/>
            <person name="Qu L."/>
            <person name="Liu H."/>
            <person name="Sun Y."/>
            <person name="Le M."/>
            <person name="Wang Q."/>
            <person name="Wei S."/>
            <person name="Zheng Y."/>
            <person name="Lin W."/>
            <person name="Duan Y."/>
            <person name="Cao H."/>
            <person name="Xiong S."/>
            <person name="Wang X."/>
            <person name="Wei L."/>
            <person name="Li C."/>
            <person name="Ma Q."/>
            <person name="Ju M."/>
            <person name="Zhao R."/>
            <person name="Li G."/>
            <person name="Mu C."/>
            <person name="Tian Q."/>
            <person name="Mei H."/>
            <person name="Zhang T."/>
            <person name="Gao T."/>
            <person name="Zhang H."/>
        </authorList>
    </citation>
    <scope>NUCLEOTIDE SEQUENCE</scope>
    <source>
        <strain evidence="5">K16</strain>
    </source>
</reference>
<dbReference type="PROSITE" id="PS50158">
    <property type="entry name" value="ZF_CCHC"/>
    <property type="match status" value="1"/>
</dbReference>
<dbReference type="Gene3D" id="4.10.60.10">
    <property type="entry name" value="Zinc finger, CCHC-type"/>
    <property type="match status" value="1"/>
</dbReference>
<dbReference type="InterPro" id="IPR013103">
    <property type="entry name" value="RVT_2"/>
</dbReference>
<dbReference type="AlphaFoldDB" id="A0AAE1WX27"/>
<dbReference type="Pfam" id="PF22936">
    <property type="entry name" value="Pol_BBD"/>
    <property type="match status" value="1"/>
</dbReference>
<sequence>MEVVNGGSANTQYGVEKLVGTNYKYWRMCMEAYLQGQDLWELIVGADTEIPADTSENAEPRRKWKIKCGKALFALRTSISREFIDHVRDINSPKQVWDTLERLFSKKNTARLQFLENELAMIKQEGMSISEYFLKVKNICAKISELNPAEKISEARLRRFLIRGLQKEYNPYVTSVQGWEKQPSVEELESLLSNQEALAKQMAKNFNFEQDAVLFSRGKLNDSERDANEKKVINHYSQSNRFIKCYQCGKPGHIKRNCRTKLSRANVACEDNDGDNESDQLNWEQCFTTEVVEESDSANIGSTSNQAQINYANYKDEWIIDSGCSHHVTEGAVKIDADETSVKLDDVYHVPGLKKNLISVSQITNSGKYVLFGPNDAKVLDNVKNVAADVIISGERKGSLFIMSVGEAYVKKMSQTDSAATWHARLGHVGYQMLQQISSKRLLDGLPTLKNVHEDVVCQGCQYGKSHHLPFKMSSNRRTTSLELIHTDLMGPTRTPSCSHNHYVMVLVDDYSRKGWRCMDPTTRKSITSRDVVFDEISSWKTVDELPKVAALPDNSEKQIYHNIEEDSESPNRNASRKEGADNSVRRSLREKRQPVHFNDYEVQLNHCSITSCFFVGASSDEPECYDEAKGCLEWEIAMQDEIEALRRNDTWELVPKPENSQPVTCKWVYRLKKKSDAFKNWKIWQLDVKNAFLYGELDREVLMEEPPGFVSEEFPTHVCLLKKALYGLKQAPHAWYGKVAQYFIFCGFRVADSDSSLFVKTKSKGHLVLLYVDDMLITGENEAEISCLRNDISVRFEMKNLGEIGCFLGLEVKKTGHGFFISQRSYAKNLLDRFGMGESNGIATPMEPYLKLNKEEGQPLRDERKFRQLVGSLIYLTTTRPEIAFSVSVISQFMQSPRSSHLDAAKRILRYIKGSLDYGLLYKNSNDFKLKGFTDADWAGDASDHRSTSGYCFNIGSAIVSWCSKKQSTVALSSEAEYMAATIATQECIWLKRLIGDI</sequence>
<dbReference type="SUPFAM" id="SSF56672">
    <property type="entry name" value="DNA/RNA polymerases"/>
    <property type="match status" value="1"/>
</dbReference>
<gene>
    <name evidence="5" type="ORF">Sango_1190500</name>
</gene>
<dbReference type="Pfam" id="PF07727">
    <property type="entry name" value="RVT_2"/>
    <property type="match status" value="1"/>
</dbReference>
<dbReference type="InterPro" id="IPR043502">
    <property type="entry name" value="DNA/RNA_pol_sf"/>
</dbReference>
<dbReference type="GO" id="GO:0003676">
    <property type="term" value="F:nucleic acid binding"/>
    <property type="evidence" value="ECO:0007669"/>
    <property type="project" value="InterPro"/>
</dbReference>
<keyword evidence="1" id="KW-0378">Hydrolase</keyword>
<dbReference type="SUPFAM" id="SSF57756">
    <property type="entry name" value="Retrovirus zinc finger-like domains"/>
    <property type="match status" value="1"/>
</dbReference>